<dbReference type="InterPro" id="IPR006143">
    <property type="entry name" value="RND_pump_MFP"/>
</dbReference>
<evidence type="ECO:0000313" key="7">
    <source>
        <dbReference type="EMBL" id="MFD1315797.1"/>
    </source>
</evidence>
<dbReference type="Gene3D" id="1.10.287.470">
    <property type="entry name" value="Helix hairpin bin"/>
    <property type="match status" value="1"/>
</dbReference>
<evidence type="ECO:0000259" key="3">
    <source>
        <dbReference type="Pfam" id="PF25876"/>
    </source>
</evidence>
<reference evidence="8" key="1">
    <citation type="journal article" date="2019" name="Int. J. Syst. Evol. Microbiol.">
        <title>The Global Catalogue of Microorganisms (GCM) 10K type strain sequencing project: providing services to taxonomists for standard genome sequencing and annotation.</title>
        <authorList>
            <consortium name="The Broad Institute Genomics Platform"/>
            <consortium name="The Broad Institute Genome Sequencing Center for Infectious Disease"/>
            <person name="Wu L."/>
            <person name="Ma J."/>
        </authorList>
    </citation>
    <scope>NUCLEOTIDE SEQUENCE [LARGE SCALE GENOMIC DNA]</scope>
    <source>
        <strain evidence="8">CCUG 61485</strain>
    </source>
</reference>
<evidence type="ECO:0000259" key="6">
    <source>
        <dbReference type="Pfam" id="PF25967"/>
    </source>
</evidence>
<dbReference type="InterPro" id="IPR058627">
    <property type="entry name" value="MdtA-like_C"/>
</dbReference>
<dbReference type="InterPro" id="IPR058624">
    <property type="entry name" value="MdtA-like_HH"/>
</dbReference>
<dbReference type="Gene3D" id="2.40.420.20">
    <property type="match status" value="1"/>
</dbReference>
<evidence type="ECO:0000256" key="1">
    <source>
        <dbReference type="ARBA" id="ARBA00004196"/>
    </source>
</evidence>
<name>A0ABW3Y1S6_9FLAO</name>
<evidence type="ECO:0000259" key="4">
    <source>
        <dbReference type="Pfam" id="PF25917"/>
    </source>
</evidence>
<dbReference type="InterPro" id="IPR058626">
    <property type="entry name" value="MdtA-like_b-barrel"/>
</dbReference>
<dbReference type="EMBL" id="JBHTMY010000003">
    <property type="protein sequence ID" value="MFD1315797.1"/>
    <property type="molecule type" value="Genomic_DNA"/>
</dbReference>
<gene>
    <name evidence="7" type="ORF">ACFQ39_09230</name>
</gene>
<comment type="caution">
    <text evidence="7">The sequence shown here is derived from an EMBL/GenBank/DDBJ whole genome shotgun (WGS) entry which is preliminary data.</text>
</comment>
<dbReference type="SUPFAM" id="SSF111369">
    <property type="entry name" value="HlyD-like secretion proteins"/>
    <property type="match status" value="1"/>
</dbReference>
<feature type="domain" description="Multidrug resistance protein MdtA-like C-terminal permuted SH3" evidence="6">
    <location>
        <begin position="291"/>
        <end position="351"/>
    </location>
</feature>
<protein>
    <submittedName>
        <fullName evidence="7">Efflux RND transporter periplasmic adaptor subunit</fullName>
    </submittedName>
</protein>
<accession>A0ABW3Y1S6</accession>
<comment type="similarity">
    <text evidence="2">Belongs to the membrane fusion protein (MFP) (TC 8.A.1) family.</text>
</comment>
<dbReference type="InterPro" id="IPR058625">
    <property type="entry name" value="MdtA-like_BSH"/>
</dbReference>
<comment type="subcellular location">
    <subcellularLocation>
        <location evidence="1">Cell envelope</location>
    </subcellularLocation>
</comment>
<dbReference type="RefSeq" id="WP_377178311.1">
    <property type="nucleotide sequence ID" value="NZ_JBHTMY010000003.1"/>
</dbReference>
<feature type="domain" description="Multidrug resistance protein MdtA-like beta-barrel" evidence="5">
    <location>
        <begin position="198"/>
        <end position="285"/>
    </location>
</feature>
<evidence type="ECO:0000256" key="2">
    <source>
        <dbReference type="ARBA" id="ARBA00009477"/>
    </source>
</evidence>
<dbReference type="PANTHER" id="PTHR30158">
    <property type="entry name" value="ACRA/E-RELATED COMPONENT OF DRUG EFFLUX TRANSPORTER"/>
    <property type="match status" value="1"/>
</dbReference>
<feature type="domain" description="Multidrug resistance protein MdtA-like barrel-sandwich hybrid" evidence="4">
    <location>
        <begin position="50"/>
        <end position="182"/>
    </location>
</feature>
<evidence type="ECO:0000259" key="5">
    <source>
        <dbReference type="Pfam" id="PF25944"/>
    </source>
</evidence>
<dbReference type="Gene3D" id="2.40.50.100">
    <property type="match status" value="1"/>
</dbReference>
<dbReference type="Gene3D" id="2.40.30.170">
    <property type="match status" value="1"/>
</dbReference>
<evidence type="ECO:0000313" key="8">
    <source>
        <dbReference type="Proteomes" id="UP001597201"/>
    </source>
</evidence>
<sequence>MLSLIFVFSCGEDKNQNSTNIPKINVIKVRSENVPTFSDYVGQIYGIRDIPIRARVDGFLQGVYFKEGRQIEKGTLLYSIDPQPFEANLALKRSIVSEANTGLAFASSEYDRIKPLAEMNAVSKSDLDGAIARKKASEAEVSAAEASLKIAQIDLDYCKIYAPISGIIGKTMAREGEYVGRSPNPVILTTISQIETIRVQFFLTESEYLAAAKKYLDTDQSNKPNKKLELSLILSDGSEHNHKGLLNFIDRGVDPATGTILVEATFPNTEMILRPGQFARVRIKSSDDMNELIVPQRCVSELQGNYSVFIVNKENKIEARQIEIGNKYDDYFVVKKGLKENEKVILEGLQKVGAGMVIEPVIVEFENQKKF</sequence>
<dbReference type="Pfam" id="PF25967">
    <property type="entry name" value="RND-MFP_C"/>
    <property type="match status" value="1"/>
</dbReference>
<dbReference type="NCBIfam" id="TIGR01730">
    <property type="entry name" value="RND_mfp"/>
    <property type="match status" value="1"/>
</dbReference>
<organism evidence="7 8">
    <name type="scientific">Namhaeicola litoreus</name>
    <dbReference type="NCBI Taxonomy" id="1052145"/>
    <lineage>
        <taxon>Bacteria</taxon>
        <taxon>Pseudomonadati</taxon>
        <taxon>Bacteroidota</taxon>
        <taxon>Flavobacteriia</taxon>
        <taxon>Flavobacteriales</taxon>
        <taxon>Flavobacteriaceae</taxon>
        <taxon>Namhaeicola</taxon>
    </lineage>
</organism>
<dbReference type="Pfam" id="PF25944">
    <property type="entry name" value="Beta-barrel_RND"/>
    <property type="match status" value="1"/>
</dbReference>
<dbReference type="Pfam" id="PF25876">
    <property type="entry name" value="HH_MFP_RND"/>
    <property type="match status" value="1"/>
</dbReference>
<dbReference type="Proteomes" id="UP001597201">
    <property type="component" value="Unassembled WGS sequence"/>
</dbReference>
<proteinExistence type="inferred from homology"/>
<dbReference type="Pfam" id="PF25917">
    <property type="entry name" value="BSH_RND"/>
    <property type="match status" value="1"/>
</dbReference>
<keyword evidence="8" id="KW-1185">Reference proteome</keyword>
<feature type="domain" description="Multidrug resistance protein MdtA-like alpha-helical hairpin" evidence="3">
    <location>
        <begin position="99"/>
        <end position="157"/>
    </location>
</feature>